<feature type="transmembrane region" description="Helical" evidence="1">
    <location>
        <begin position="189"/>
        <end position="210"/>
    </location>
</feature>
<feature type="transmembrane region" description="Helical" evidence="1">
    <location>
        <begin position="121"/>
        <end position="140"/>
    </location>
</feature>
<protein>
    <recommendedName>
        <fullName evidence="4">DUF998 domain-containing protein</fullName>
    </recommendedName>
</protein>
<name>A0ABR8DZG3_9NOSO</name>
<evidence type="ECO:0000256" key="1">
    <source>
        <dbReference type="SAM" id="Phobius"/>
    </source>
</evidence>
<feature type="transmembrane region" description="Helical" evidence="1">
    <location>
        <begin position="21"/>
        <end position="44"/>
    </location>
</feature>
<dbReference type="Proteomes" id="UP000623440">
    <property type="component" value="Unassembled WGS sequence"/>
</dbReference>
<gene>
    <name evidence="2" type="ORF">H6G97_37190</name>
</gene>
<dbReference type="RefSeq" id="WP_190945637.1">
    <property type="nucleotide sequence ID" value="NZ_JACJSI010000196.1"/>
</dbReference>
<feature type="transmembrane region" description="Helical" evidence="1">
    <location>
        <begin position="64"/>
        <end position="83"/>
    </location>
</feature>
<organism evidence="2 3">
    <name type="scientific">Nostoc flagelliforme FACHB-838</name>
    <dbReference type="NCBI Taxonomy" id="2692904"/>
    <lineage>
        <taxon>Bacteria</taxon>
        <taxon>Bacillati</taxon>
        <taxon>Cyanobacteriota</taxon>
        <taxon>Cyanophyceae</taxon>
        <taxon>Nostocales</taxon>
        <taxon>Nostocaceae</taxon>
        <taxon>Nostoc</taxon>
    </lineage>
</organism>
<accession>A0ABR8DZG3</accession>
<comment type="caution">
    <text evidence="2">The sequence shown here is derived from an EMBL/GenBank/DDBJ whole genome shotgun (WGS) entry which is preliminary data.</text>
</comment>
<keyword evidence="1" id="KW-0812">Transmembrane</keyword>
<feature type="transmembrane region" description="Helical" evidence="1">
    <location>
        <begin position="161"/>
        <end position="183"/>
    </location>
</feature>
<proteinExistence type="predicted"/>
<evidence type="ECO:0000313" key="2">
    <source>
        <dbReference type="EMBL" id="MBD2534796.1"/>
    </source>
</evidence>
<keyword evidence="1" id="KW-1133">Transmembrane helix</keyword>
<keyword evidence="3" id="KW-1185">Reference proteome</keyword>
<dbReference type="EMBL" id="JACJSI010000196">
    <property type="protein sequence ID" value="MBD2534796.1"/>
    <property type="molecule type" value="Genomic_DNA"/>
</dbReference>
<evidence type="ECO:0000313" key="3">
    <source>
        <dbReference type="Proteomes" id="UP000623440"/>
    </source>
</evidence>
<feature type="transmembrane region" description="Helical" evidence="1">
    <location>
        <begin position="92"/>
        <end position="109"/>
    </location>
</feature>
<reference evidence="2 3" key="1">
    <citation type="journal article" date="2020" name="ISME J.">
        <title>Comparative genomics reveals insights into cyanobacterial evolution and habitat adaptation.</title>
        <authorList>
            <person name="Chen M.Y."/>
            <person name="Teng W.K."/>
            <person name="Zhao L."/>
            <person name="Hu C.X."/>
            <person name="Zhou Y.K."/>
            <person name="Han B.P."/>
            <person name="Song L.R."/>
            <person name="Shu W.S."/>
        </authorList>
    </citation>
    <scope>NUCLEOTIDE SEQUENCE [LARGE SCALE GENOMIC DNA]</scope>
    <source>
        <strain evidence="2 3">FACHB-838</strain>
    </source>
</reference>
<sequence>MSLKQEQPQEQLQEHITSTYTNLRIGIAGLAIVLPFLLWIVGYIRSNLPLQESMSAYYHSGGGTTRDVFVGILCAVGVFLYLYRGYTNYENYALNLAGVSVVGVALFPMEWGCGNSCSKFSLHGTFAILFFLSIAYVCIFRASDTLKLIKNDNIRSFYSRIYPLMGIGMIVFPIITVLLTLVLQPTSEARSTVFFVEAVAIFIFASYWIFKSREIDLTHSEELASEGKLKITSPRLFSKASVQTTID</sequence>
<evidence type="ECO:0008006" key="4">
    <source>
        <dbReference type="Google" id="ProtNLM"/>
    </source>
</evidence>
<keyword evidence="1" id="KW-0472">Membrane</keyword>